<evidence type="ECO:0000256" key="2">
    <source>
        <dbReference type="ARBA" id="ARBA00022578"/>
    </source>
</evidence>
<gene>
    <name evidence="6" type="ORF">SAMN02745691_02451</name>
</gene>
<dbReference type="InterPro" id="IPR012337">
    <property type="entry name" value="RNaseH-like_sf"/>
</dbReference>
<dbReference type="GO" id="GO:0004803">
    <property type="term" value="F:transposase activity"/>
    <property type="evidence" value="ECO:0007669"/>
    <property type="project" value="InterPro"/>
</dbReference>
<evidence type="ECO:0000313" key="6">
    <source>
        <dbReference type="EMBL" id="SHJ74722.1"/>
    </source>
</evidence>
<keyword evidence="2" id="KW-0815">Transposition</keyword>
<evidence type="ECO:0000256" key="1">
    <source>
        <dbReference type="ARBA" id="ARBA00010075"/>
    </source>
</evidence>
<dbReference type="InterPro" id="IPR002559">
    <property type="entry name" value="Transposase_11"/>
</dbReference>
<dbReference type="PANTHER" id="PTHR33258:SF1">
    <property type="entry name" value="TRANSPOSASE INSL FOR INSERTION SEQUENCE ELEMENT IS186A-RELATED"/>
    <property type="match status" value="1"/>
</dbReference>
<reference evidence="6 7" key="1">
    <citation type="submission" date="2016-11" db="EMBL/GenBank/DDBJ databases">
        <authorList>
            <person name="Jaros S."/>
            <person name="Januszkiewicz K."/>
            <person name="Wedrychowicz H."/>
        </authorList>
    </citation>
    <scope>NUCLEOTIDE SEQUENCE [LARGE SCALE GENOMIC DNA]</scope>
    <source>
        <strain evidence="6 7">DSM 15970</strain>
    </source>
</reference>
<dbReference type="GO" id="GO:0003677">
    <property type="term" value="F:DNA binding"/>
    <property type="evidence" value="ECO:0007669"/>
    <property type="project" value="UniProtKB-KW"/>
</dbReference>
<dbReference type="NCBIfam" id="NF033592">
    <property type="entry name" value="transpos_IS4_1"/>
    <property type="match status" value="1"/>
</dbReference>
<dbReference type="AlphaFoldDB" id="A0A1M6LUD3"/>
<dbReference type="OrthoDB" id="9794050at2"/>
<dbReference type="InterPro" id="IPR047952">
    <property type="entry name" value="Transpos_IS4"/>
</dbReference>
<keyword evidence="4" id="KW-0233">DNA recombination</keyword>
<comment type="similarity">
    <text evidence="1">Belongs to the transposase 11 family.</text>
</comment>
<feature type="domain" description="Transposase IS4-like" evidence="5">
    <location>
        <begin position="108"/>
        <end position="359"/>
    </location>
</feature>
<organism evidence="6 7">
    <name type="scientific">Parasporobacterium paucivorans DSM 15970</name>
    <dbReference type="NCBI Taxonomy" id="1122934"/>
    <lineage>
        <taxon>Bacteria</taxon>
        <taxon>Bacillati</taxon>
        <taxon>Bacillota</taxon>
        <taxon>Clostridia</taxon>
        <taxon>Lachnospirales</taxon>
        <taxon>Lachnospiraceae</taxon>
        <taxon>Parasporobacterium</taxon>
    </lineage>
</organism>
<dbReference type="RefSeq" id="WP_073994675.1">
    <property type="nucleotide sequence ID" value="NZ_FQYT01000048.1"/>
</dbReference>
<name>A0A1M6LUD3_9FIRM</name>
<evidence type="ECO:0000259" key="5">
    <source>
        <dbReference type="Pfam" id="PF01609"/>
    </source>
</evidence>
<dbReference type="EMBL" id="FQYT01000048">
    <property type="protein sequence ID" value="SHJ74722.1"/>
    <property type="molecule type" value="Genomic_DNA"/>
</dbReference>
<keyword evidence="7" id="KW-1185">Reference proteome</keyword>
<keyword evidence="3" id="KW-0238">DNA-binding</keyword>
<dbReference type="Pfam" id="PF01609">
    <property type="entry name" value="DDE_Tnp_1"/>
    <property type="match status" value="1"/>
</dbReference>
<evidence type="ECO:0000256" key="3">
    <source>
        <dbReference type="ARBA" id="ARBA00023125"/>
    </source>
</evidence>
<evidence type="ECO:0000313" key="7">
    <source>
        <dbReference type="Proteomes" id="UP000184342"/>
    </source>
</evidence>
<evidence type="ECO:0000256" key="4">
    <source>
        <dbReference type="ARBA" id="ARBA00023172"/>
    </source>
</evidence>
<dbReference type="Gene3D" id="3.90.350.10">
    <property type="entry name" value="Transposase Inhibitor Protein From Tn5, Chain A, domain 1"/>
    <property type="match status" value="1"/>
</dbReference>
<dbReference type="Proteomes" id="UP000184342">
    <property type="component" value="Unassembled WGS sequence"/>
</dbReference>
<accession>A0A1M6LUD3</accession>
<protein>
    <submittedName>
        <fullName evidence="6">Transposase DDE domain-containing protein</fullName>
    </submittedName>
</protein>
<dbReference type="GO" id="GO:0006313">
    <property type="term" value="P:DNA transposition"/>
    <property type="evidence" value="ECO:0007669"/>
    <property type="project" value="InterPro"/>
</dbReference>
<sequence>MRDHISFVKQTLSESIKEMSTVPWLFVKNPESDFSRKRKLDFDTFFHFFISMEGRSLGTELLDHFDFSPETVTVSAFNQQRSKILPEAFDYLFHTFTEATIRPKTWRNYRLLACDGSDLNIHRNPDDKNTYYRSTPTDKGFNQLHLNALYDVCSRTYVDAIVQNRNDENEFRACVQMIDRTTMTDKNVILMADRGYESYNLFAHAQEKKWKFLIRAKDIHSNGILSGIGKLPDESFDKEISFLLTRRQTKEIKSNPQKYKFMPTCQVFDYLPIGSKETYLMKFRVVRFLIGENSYESIITNIPSEEFSPDVIKSLYHMRWGIETGFRELKYAIGLTNFHAKKVDYIKQEIYARLTLYNFCEIITTCVVIESPKKARHSYQVNFTMAISICKRYLKCINVTSLDVVTLIQKYILPIRPGRQDPRKVKSQTAVGFLYRVA</sequence>
<dbReference type="PANTHER" id="PTHR33258">
    <property type="entry name" value="TRANSPOSASE INSL FOR INSERTION SEQUENCE ELEMENT IS186A-RELATED"/>
    <property type="match status" value="1"/>
</dbReference>
<proteinExistence type="inferred from homology"/>
<dbReference type="SUPFAM" id="SSF53098">
    <property type="entry name" value="Ribonuclease H-like"/>
    <property type="match status" value="1"/>
</dbReference>